<reference evidence="1 2" key="1">
    <citation type="journal article" date="2019" name="Sci. Rep.">
        <title>Orb-weaving spider Araneus ventricosus genome elucidates the spidroin gene catalogue.</title>
        <authorList>
            <person name="Kono N."/>
            <person name="Nakamura H."/>
            <person name="Ohtoshi R."/>
            <person name="Moran D.A.P."/>
            <person name="Shinohara A."/>
            <person name="Yoshida Y."/>
            <person name="Fujiwara M."/>
            <person name="Mori M."/>
            <person name="Tomita M."/>
            <person name="Arakawa K."/>
        </authorList>
    </citation>
    <scope>NUCLEOTIDE SEQUENCE [LARGE SCALE GENOMIC DNA]</scope>
</reference>
<accession>A0A4Y2EDR1</accession>
<organism evidence="1 2">
    <name type="scientific">Araneus ventricosus</name>
    <name type="common">Orbweaver spider</name>
    <name type="synonym">Epeira ventricosa</name>
    <dbReference type="NCBI Taxonomy" id="182803"/>
    <lineage>
        <taxon>Eukaryota</taxon>
        <taxon>Metazoa</taxon>
        <taxon>Ecdysozoa</taxon>
        <taxon>Arthropoda</taxon>
        <taxon>Chelicerata</taxon>
        <taxon>Arachnida</taxon>
        <taxon>Araneae</taxon>
        <taxon>Araneomorphae</taxon>
        <taxon>Entelegynae</taxon>
        <taxon>Araneoidea</taxon>
        <taxon>Araneidae</taxon>
        <taxon>Araneus</taxon>
    </lineage>
</organism>
<dbReference type="AlphaFoldDB" id="A0A4Y2EDR1"/>
<sequence length="272" mass="31109">MTVQNPPKEVQSCYLSFFHFTPNIKNPFETYTKREPETTSITITPNYHLTSLDMPRMHMHPRGLTRQHLQYPVQEYHHLVFEAGQIYDRHRLWSICSSSSVVVLAQLSAASPSLLKVRLSAEGISRVEEDNWGGRCRLKLDARVCTGIESVRILELICSSITLGHHAFLASTWCRSTPALLSCCLLLVKSYRAENESHHGRGNVWLVSGNGEYHYEDLQHTFFSSTWYKSTPSLLSCSLLLVKSYRAESESHHGRGNVLLVSRNAEYHFEDR</sequence>
<dbReference type="EMBL" id="BGPR01000559">
    <property type="protein sequence ID" value="GBM26416.1"/>
    <property type="molecule type" value="Genomic_DNA"/>
</dbReference>
<name>A0A4Y2EDR1_ARAVE</name>
<comment type="caution">
    <text evidence="1">The sequence shown here is derived from an EMBL/GenBank/DDBJ whole genome shotgun (WGS) entry which is preliminary data.</text>
</comment>
<keyword evidence="2" id="KW-1185">Reference proteome</keyword>
<evidence type="ECO:0000313" key="1">
    <source>
        <dbReference type="EMBL" id="GBM26416.1"/>
    </source>
</evidence>
<gene>
    <name evidence="1" type="ORF">AVEN_139368_1</name>
</gene>
<proteinExistence type="predicted"/>
<evidence type="ECO:0000313" key="2">
    <source>
        <dbReference type="Proteomes" id="UP000499080"/>
    </source>
</evidence>
<protein>
    <submittedName>
        <fullName evidence="1">Uncharacterized protein</fullName>
    </submittedName>
</protein>
<dbReference type="Proteomes" id="UP000499080">
    <property type="component" value="Unassembled WGS sequence"/>
</dbReference>